<evidence type="ECO:0000313" key="10">
    <source>
        <dbReference type="Proteomes" id="UP001596047"/>
    </source>
</evidence>
<feature type="transmembrane region" description="Helical" evidence="7">
    <location>
        <begin position="277"/>
        <end position="295"/>
    </location>
</feature>
<name>A0ABW0W001_9BACL</name>
<protein>
    <submittedName>
        <fullName evidence="9">Acyltransferase</fullName>
    </submittedName>
</protein>
<reference evidence="10" key="1">
    <citation type="journal article" date="2019" name="Int. J. Syst. Evol. Microbiol.">
        <title>The Global Catalogue of Microorganisms (GCM) 10K type strain sequencing project: providing services to taxonomists for standard genome sequencing and annotation.</title>
        <authorList>
            <consortium name="The Broad Institute Genomics Platform"/>
            <consortium name="The Broad Institute Genome Sequencing Center for Infectious Disease"/>
            <person name="Wu L."/>
            <person name="Ma J."/>
        </authorList>
    </citation>
    <scope>NUCLEOTIDE SEQUENCE [LARGE SCALE GENOMIC DNA]</scope>
    <source>
        <strain evidence="10">CGMCC 1.3240</strain>
    </source>
</reference>
<feature type="transmembrane region" description="Helical" evidence="7">
    <location>
        <begin position="307"/>
        <end position="325"/>
    </location>
</feature>
<evidence type="ECO:0000313" key="9">
    <source>
        <dbReference type="EMBL" id="MFC5650299.1"/>
    </source>
</evidence>
<evidence type="ECO:0000256" key="1">
    <source>
        <dbReference type="ARBA" id="ARBA00004651"/>
    </source>
</evidence>
<keyword evidence="10" id="KW-1185">Reference proteome</keyword>
<dbReference type="GO" id="GO:0016746">
    <property type="term" value="F:acyltransferase activity"/>
    <property type="evidence" value="ECO:0007669"/>
    <property type="project" value="UniProtKB-KW"/>
</dbReference>
<accession>A0ABW0W001</accession>
<feature type="domain" description="Acyltransferase 3" evidence="8">
    <location>
        <begin position="10"/>
        <end position="363"/>
    </location>
</feature>
<comment type="subcellular location">
    <subcellularLocation>
        <location evidence="1">Cell membrane</location>
        <topology evidence="1">Multi-pass membrane protein</topology>
    </subcellularLocation>
</comment>
<dbReference type="PANTHER" id="PTHR40074">
    <property type="entry name" value="O-ACETYLTRANSFERASE WECH"/>
    <property type="match status" value="1"/>
</dbReference>
<comment type="similarity">
    <text evidence="2">Belongs to the acyltransferase 3 family.</text>
</comment>
<dbReference type="Proteomes" id="UP001596047">
    <property type="component" value="Unassembled WGS sequence"/>
</dbReference>
<dbReference type="RefSeq" id="WP_379188845.1">
    <property type="nucleotide sequence ID" value="NZ_JBHSOW010000047.1"/>
</dbReference>
<keyword evidence="6 7" id="KW-0472">Membrane</keyword>
<feature type="transmembrane region" description="Helical" evidence="7">
    <location>
        <begin position="207"/>
        <end position="224"/>
    </location>
</feature>
<keyword evidence="4 7" id="KW-0812">Transmembrane</keyword>
<evidence type="ECO:0000256" key="4">
    <source>
        <dbReference type="ARBA" id="ARBA00022692"/>
    </source>
</evidence>
<dbReference type="PANTHER" id="PTHR40074:SF2">
    <property type="entry name" value="O-ACETYLTRANSFERASE WECH"/>
    <property type="match status" value="1"/>
</dbReference>
<keyword evidence="9" id="KW-0808">Transferase</keyword>
<organism evidence="9 10">
    <name type="scientific">Paenibacillus solisilvae</name>
    <dbReference type="NCBI Taxonomy" id="2486751"/>
    <lineage>
        <taxon>Bacteria</taxon>
        <taxon>Bacillati</taxon>
        <taxon>Bacillota</taxon>
        <taxon>Bacilli</taxon>
        <taxon>Bacillales</taxon>
        <taxon>Paenibacillaceae</taxon>
        <taxon>Paenibacillus</taxon>
    </lineage>
</organism>
<feature type="transmembrane region" description="Helical" evidence="7">
    <location>
        <begin position="236"/>
        <end position="257"/>
    </location>
</feature>
<feature type="transmembrane region" description="Helical" evidence="7">
    <location>
        <begin position="45"/>
        <end position="69"/>
    </location>
</feature>
<keyword evidence="5 7" id="KW-1133">Transmembrane helix</keyword>
<evidence type="ECO:0000256" key="2">
    <source>
        <dbReference type="ARBA" id="ARBA00007400"/>
    </source>
</evidence>
<feature type="transmembrane region" description="Helical" evidence="7">
    <location>
        <begin position="159"/>
        <end position="187"/>
    </location>
</feature>
<dbReference type="InterPro" id="IPR002656">
    <property type="entry name" value="Acyl_transf_3_dom"/>
</dbReference>
<keyword evidence="3" id="KW-1003">Cell membrane</keyword>
<comment type="caution">
    <text evidence="9">The sequence shown here is derived from an EMBL/GenBank/DDBJ whole genome shotgun (WGS) entry which is preliminary data.</text>
</comment>
<keyword evidence="9" id="KW-0012">Acyltransferase</keyword>
<evidence type="ECO:0000256" key="5">
    <source>
        <dbReference type="ARBA" id="ARBA00022989"/>
    </source>
</evidence>
<gene>
    <name evidence="9" type="ORF">ACFPYJ_14405</name>
</gene>
<sequence length="372" mass="42480">MNKLNKPRIEEIETLRGFAFLAVVMQHSIAHYFPLPGAGLADGVILGLILLLSKFAVPLFVFITGLVLFYNYDGEVRYSLFVRKRFKDIVLPYLPWAIWYAIVFQHLNLTDAGSISKLALLIVTGKASYHLWYIVMIVQFYLLFPLLQRVIRKWKPKGASIAAAAVVVLGVLYVLLMQQWGILYQWALRLDVPVLSSFFTKYLDRNALMFFFYFALGAAAGLYLEQWRTWMLRYRYWIIGIYGIMLCGMLFVVAAHFKLQPTITIRYDDLSLLRPQMAVLLTLSVMATYIFAMNFSRNAPGSLRKIITIAGAYSYTAYLAHAYVLRYTERAADFLFPDGSITLRTITAFLLCAAGALLLAFLLRKLSKRTGK</sequence>
<dbReference type="Pfam" id="PF01757">
    <property type="entry name" value="Acyl_transf_3"/>
    <property type="match status" value="1"/>
</dbReference>
<evidence type="ECO:0000256" key="3">
    <source>
        <dbReference type="ARBA" id="ARBA00022475"/>
    </source>
</evidence>
<evidence type="ECO:0000256" key="6">
    <source>
        <dbReference type="ARBA" id="ARBA00023136"/>
    </source>
</evidence>
<proteinExistence type="inferred from homology"/>
<feature type="transmembrane region" description="Helical" evidence="7">
    <location>
        <begin position="345"/>
        <end position="363"/>
    </location>
</feature>
<dbReference type="EMBL" id="JBHSOW010000047">
    <property type="protein sequence ID" value="MFC5650299.1"/>
    <property type="molecule type" value="Genomic_DNA"/>
</dbReference>
<feature type="transmembrane region" description="Helical" evidence="7">
    <location>
        <begin position="90"/>
        <end position="109"/>
    </location>
</feature>
<evidence type="ECO:0000259" key="8">
    <source>
        <dbReference type="Pfam" id="PF01757"/>
    </source>
</evidence>
<evidence type="ECO:0000256" key="7">
    <source>
        <dbReference type="SAM" id="Phobius"/>
    </source>
</evidence>
<feature type="transmembrane region" description="Helical" evidence="7">
    <location>
        <begin position="129"/>
        <end position="147"/>
    </location>
</feature>
<feature type="transmembrane region" description="Helical" evidence="7">
    <location>
        <begin position="12"/>
        <end position="33"/>
    </location>
</feature>